<gene>
    <name evidence="10" type="ORF">DRJ04_07655</name>
</gene>
<name>A0A662DAV5_UNCAE</name>
<proteinExistence type="predicted"/>
<keyword evidence="2" id="KW-0813">Transport</keyword>
<reference evidence="10 11" key="1">
    <citation type="submission" date="2018-06" db="EMBL/GenBank/DDBJ databases">
        <title>Extensive metabolic versatility and redundancy in microbially diverse, dynamic hydrothermal sediments.</title>
        <authorList>
            <person name="Dombrowski N."/>
            <person name="Teske A."/>
            <person name="Baker B.J."/>
        </authorList>
    </citation>
    <scope>NUCLEOTIDE SEQUENCE [LARGE SCALE GENOMIC DNA]</scope>
    <source>
        <strain evidence="10">B3_G15</strain>
    </source>
</reference>
<comment type="caution">
    <text evidence="10">The sequence shown here is derived from an EMBL/GenBank/DDBJ whole genome shotgun (WGS) entry which is preliminary data.</text>
</comment>
<evidence type="ECO:0000256" key="9">
    <source>
        <dbReference type="ARBA" id="ARBA00023136"/>
    </source>
</evidence>
<evidence type="ECO:0000256" key="1">
    <source>
        <dbReference type="ARBA" id="ARBA00004651"/>
    </source>
</evidence>
<accession>A0A662DAV5</accession>
<dbReference type="PANTHER" id="PTHR32024:SF1">
    <property type="entry name" value="KTR SYSTEM POTASSIUM UPTAKE PROTEIN B"/>
    <property type="match status" value="1"/>
</dbReference>
<dbReference type="AlphaFoldDB" id="A0A662DAV5"/>
<dbReference type="GO" id="GO:0005886">
    <property type="term" value="C:plasma membrane"/>
    <property type="evidence" value="ECO:0007669"/>
    <property type="project" value="UniProtKB-SubCell"/>
</dbReference>
<comment type="subcellular location">
    <subcellularLocation>
        <location evidence="1">Cell membrane</location>
        <topology evidence="1">Multi-pass membrane protein</topology>
    </subcellularLocation>
</comment>
<dbReference type="GO" id="GO:0015379">
    <property type="term" value="F:potassium:chloride symporter activity"/>
    <property type="evidence" value="ECO:0007669"/>
    <property type="project" value="InterPro"/>
</dbReference>
<keyword evidence="3" id="KW-1003">Cell membrane</keyword>
<evidence type="ECO:0000256" key="3">
    <source>
        <dbReference type="ARBA" id="ARBA00022475"/>
    </source>
</evidence>
<dbReference type="NCBIfam" id="TIGR00933">
    <property type="entry name" value="2a38"/>
    <property type="match status" value="1"/>
</dbReference>
<keyword evidence="9" id="KW-0472">Membrane</keyword>
<evidence type="ECO:0000256" key="5">
    <source>
        <dbReference type="ARBA" id="ARBA00022692"/>
    </source>
</evidence>
<keyword evidence="6" id="KW-0630">Potassium</keyword>
<sequence length="581" mass="63521">MKAKSDISYWQTVQKILDGLVVLIAVVGTFLLVAEYSFNLSPENIDLFHLLIRLFSAVLVFQFFLKFIFSGQKVKFIKDSKRELVLICLFGAALLFLRTGSVAPTIYFPAKTTGYLFSCQIFIVAFLAIKLVHFYKPLFSPRLSPPLIVVATFLVIIAIGTFFLFLPASAAPGKKTSLLDALFTATSATCVTGLIVVDTGSHFSTFGQIVILVLIQIGGLGLMTFASFFALLSGSFGLRERIILRDIVRYQNLSKIGYLVLYILLLTFIFEATGAILLYFHFLPTAGSHLSAAYSALFHSVSAFCNAGFSIYSDSFTGYQKNVAINLIMTLLIICGGLGFVVIVNLLGVIGSWIKKRKGYLSLHSKLVIFTTIILLVMGTFFLYIGESDNLLKNLSFKEKLLAAFFQSVTARTAGFNTIHIGSLTTFSSFLLILLMFIGASPGSTGGGIKTSTFATLILTIKSMVQGKDQVEAFKRTIPQTFVYQTLCVVTLALGWSSISALFLSFTENSDFLNILFEVFSAFGTVGLSRGLTPHLTSWGKMIIIITIFVGRVGPLTLALAIGGRKAAKLYEYPQEGIIIG</sequence>
<keyword evidence="5" id="KW-0812">Transmembrane</keyword>
<keyword evidence="7" id="KW-1133">Transmembrane helix</keyword>
<evidence type="ECO:0000256" key="8">
    <source>
        <dbReference type="ARBA" id="ARBA00023065"/>
    </source>
</evidence>
<dbReference type="PANTHER" id="PTHR32024">
    <property type="entry name" value="TRK SYSTEM POTASSIUM UPTAKE PROTEIN TRKG-RELATED"/>
    <property type="match status" value="1"/>
</dbReference>
<dbReference type="InterPro" id="IPR003445">
    <property type="entry name" value="Cat_transpt"/>
</dbReference>
<keyword evidence="8" id="KW-0406">Ion transport</keyword>
<evidence type="ECO:0000256" key="4">
    <source>
        <dbReference type="ARBA" id="ARBA00022538"/>
    </source>
</evidence>
<evidence type="ECO:0000256" key="2">
    <source>
        <dbReference type="ARBA" id="ARBA00022448"/>
    </source>
</evidence>
<evidence type="ECO:0000313" key="10">
    <source>
        <dbReference type="EMBL" id="RLE11647.1"/>
    </source>
</evidence>
<organism evidence="10 11">
    <name type="scientific">Aerophobetes bacterium</name>
    <dbReference type="NCBI Taxonomy" id="2030807"/>
    <lineage>
        <taxon>Bacteria</taxon>
        <taxon>Candidatus Aerophobota</taxon>
    </lineage>
</organism>
<keyword evidence="4" id="KW-0633">Potassium transport</keyword>
<evidence type="ECO:0000256" key="6">
    <source>
        <dbReference type="ARBA" id="ARBA00022958"/>
    </source>
</evidence>
<dbReference type="InterPro" id="IPR004772">
    <property type="entry name" value="TrkH"/>
</dbReference>
<evidence type="ECO:0000313" key="11">
    <source>
        <dbReference type="Proteomes" id="UP000280417"/>
    </source>
</evidence>
<protein>
    <submittedName>
        <fullName evidence="10">Trk family potassium uptake protein</fullName>
    </submittedName>
</protein>
<dbReference type="Proteomes" id="UP000280417">
    <property type="component" value="Unassembled WGS sequence"/>
</dbReference>
<dbReference type="Pfam" id="PF02386">
    <property type="entry name" value="TrkH"/>
    <property type="match status" value="1"/>
</dbReference>
<evidence type="ECO:0000256" key="7">
    <source>
        <dbReference type="ARBA" id="ARBA00022989"/>
    </source>
</evidence>
<dbReference type="EMBL" id="QMQA01000232">
    <property type="protein sequence ID" value="RLE11647.1"/>
    <property type="molecule type" value="Genomic_DNA"/>
</dbReference>